<reference evidence="2" key="1">
    <citation type="submission" date="2022-06" db="EMBL/GenBank/DDBJ databases">
        <title>Uncovering the hologenomic basis of an extraordinary plant invasion.</title>
        <authorList>
            <person name="Bieker V.C."/>
            <person name="Martin M.D."/>
            <person name="Gilbert T."/>
            <person name="Hodgins K."/>
            <person name="Battlay P."/>
            <person name="Petersen B."/>
            <person name="Wilson J."/>
        </authorList>
    </citation>
    <scope>NUCLEOTIDE SEQUENCE</scope>
    <source>
        <strain evidence="2">AA19_3_7</strain>
        <tissue evidence="2">Leaf</tissue>
    </source>
</reference>
<dbReference type="EMBL" id="JAMZMK010008525">
    <property type="protein sequence ID" value="KAI7740077.1"/>
    <property type="molecule type" value="Genomic_DNA"/>
</dbReference>
<evidence type="ECO:0000313" key="2">
    <source>
        <dbReference type="EMBL" id="KAI7740077.1"/>
    </source>
</evidence>
<dbReference type="Pfam" id="PF08387">
    <property type="entry name" value="FBD"/>
    <property type="match status" value="1"/>
</dbReference>
<feature type="domain" description="FBD" evidence="1">
    <location>
        <begin position="306"/>
        <end position="379"/>
    </location>
</feature>
<dbReference type="InterPro" id="IPR001810">
    <property type="entry name" value="F-box_dom"/>
</dbReference>
<dbReference type="Gene3D" id="3.80.10.10">
    <property type="entry name" value="Ribonuclease Inhibitor"/>
    <property type="match status" value="1"/>
</dbReference>
<dbReference type="InterPro" id="IPR032675">
    <property type="entry name" value="LRR_dom_sf"/>
</dbReference>
<comment type="caution">
    <text evidence="2">The sequence shown here is derived from an EMBL/GenBank/DDBJ whole genome shotgun (WGS) entry which is preliminary data.</text>
</comment>
<dbReference type="SUPFAM" id="SSF81383">
    <property type="entry name" value="F-box domain"/>
    <property type="match status" value="1"/>
</dbReference>
<dbReference type="AlphaFoldDB" id="A0AAD5CEE4"/>
<dbReference type="PANTHER" id="PTHR31639">
    <property type="entry name" value="F-BOX PROTEIN-LIKE"/>
    <property type="match status" value="1"/>
</dbReference>
<dbReference type="PANTHER" id="PTHR31639:SF326">
    <property type="entry name" value="F-BOX DOMAIN, FBD DOMAIN, F-BOX-LIKE DOMAIN SUPERFAMILY PROTEIN"/>
    <property type="match status" value="1"/>
</dbReference>
<proteinExistence type="predicted"/>
<dbReference type="InterPro" id="IPR036047">
    <property type="entry name" value="F-box-like_dom_sf"/>
</dbReference>
<keyword evidence="3" id="KW-1185">Reference proteome</keyword>
<dbReference type="Proteomes" id="UP001206925">
    <property type="component" value="Unassembled WGS sequence"/>
</dbReference>
<organism evidence="2 3">
    <name type="scientific">Ambrosia artemisiifolia</name>
    <name type="common">Common ragweed</name>
    <dbReference type="NCBI Taxonomy" id="4212"/>
    <lineage>
        <taxon>Eukaryota</taxon>
        <taxon>Viridiplantae</taxon>
        <taxon>Streptophyta</taxon>
        <taxon>Embryophyta</taxon>
        <taxon>Tracheophyta</taxon>
        <taxon>Spermatophyta</taxon>
        <taxon>Magnoliopsida</taxon>
        <taxon>eudicotyledons</taxon>
        <taxon>Gunneridae</taxon>
        <taxon>Pentapetalae</taxon>
        <taxon>asterids</taxon>
        <taxon>campanulids</taxon>
        <taxon>Asterales</taxon>
        <taxon>Asteraceae</taxon>
        <taxon>Asteroideae</taxon>
        <taxon>Heliantheae alliance</taxon>
        <taxon>Heliantheae</taxon>
        <taxon>Ambrosia</taxon>
    </lineage>
</organism>
<accession>A0AAD5CEE4</accession>
<dbReference type="Pfam" id="PF00646">
    <property type="entry name" value="F-box"/>
    <property type="match status" value="1"/>
</dbReference>
<sequence>MEAEGLPLDRISSLPPSIIHLILIRMPVRDAFRTSILSQNWRHHCRYIPTLWFDNFHGPYDETLSNKCTMLHSVVYPILLLHRGPILQFILYLYGVNSCCEIDQIILHLSRNAALKDFRLWICSGDEHKLLPAFFKLQELMVLELRNCAFQPPVTFKGFSMLVKLYFYEVSIAAKDFLRIISNCPLLKDFTLIADEKHLLGLWSFNFIELFERLPLLEHLCMSSYPIQCFAKGVIRQKLPISLGRLKSLEFYGFGLCFGREVDLLSVLLLVTSSPNIETINMEMELYPTEAVSQTTMNLVDHQDYSYVMLDHLRVVVISSFSNMKTSMDFVKLILAKSPMLKKVVIFINEQVDIHGKVKILSEMIRYPRASAKAEIRVY</sequence>
<evidence type="ECO:0000313" key="3">
    <source>
        <dbReference type="Proteomes" id="UP001206925"/>
    </source>
</evidence>
<dbReference type="SUPFAM" id="SSF52047">
    <property type="entry name" value="RNI-like"/>
    <property type="match status" value="1"/>
</dbReference>
<dbReference type="InterPro" id="IPR006566">
    <property type="entry name" value="FBD"/>
</dbReference>
<gene>
    <name evidence="2" type="ORF">M8C21_011415</name>
</gene>
<dbReference type="SMART" id="SM00579">
    <property type="entry name" value="FBD"/>
    <property type="match status" value="1"/>
</dbReference>
<evidence type="ECO:0000259" key="1">
    <source>
        <dbReference type="SMART" id="SM00579"/>
    </source>
</evidence>
<name>A0AAD5CEE4_AMBAR</name>
<protein>
    <recommendedName>
        <fullName evidence="1">FBD domain-containing protein</fullName>
    </recommendedName>
</protein>